<evidence type="ECO:0000256" key="4">
    <source>
        <dbReference type="ARBA" id="ARBA00022989"/>
    </source>
</evidence>
<feature type="transmembrane region" description="Helical" evidence="6">
    <location>
        <begin position="106"/>
        <end position="126"/>
    </location>
</feature>
<keyword evidence="4 6" id="KW-1133">Transmembrane helix</keyword>
<gene>
    <name evidence="8" type="ORF">SAMN04487904_10997</name>
</gene>
<dbReference type="EMBL" id="FPAT01000009">
    <property type="protein sequence ID" value="SFT81945.1"/>
    <property type="molecule type" value="Genomic_DNA"/>
</dbReference>
<comment type="subcellular location">
    <subcellularLocation>
        <location evidence="1">Membrane</location>
        <topology evidence="1">Multi-pass membrane protein</topology>
    </subcellularLocation>
</comment>
<dbReference type="Gene3D" id="1.10.3730.20">
    <property type="match status" value="1"/>
</dbReference>
<evidence type="ECO:0000313" key="8">
    <source>
        <dbReference type="EMBL" id="SFT81945.1"/>
    </source>
</evidence>
<comment type="similarity">
    <text evidence="2">Belongs to the EamA transporter family.</text>
</comment>
<protein>
    <submittedName>
        <fullName evidence="8">Uncharacterized membrane protein</fullName>
    </submittedName>
</protein>
<dbReference type="GO" id="GO:0016020">
    <property type="term" value="C:membrane"/>
    <property type="evidence" value="ECO:0007669"/>
    <property type="project" value="UniProtKB-SubCell"/>
</dbReference>
<dbReference type="STRING" id="995060.SAMN04487904_10997"/>
<feature type="transmembrane region" description="Helical" evidence="6">
    <location>
        <begin position="12"/>
        <end position="31"/>
    </location>
</feature>
<feature type="transmembrane region" description="Helical" evidence="6">
    <location>
        <begin position="43"/>
        <end position="63"/>
    </location>
</feature>
<evidence type="ECO:0000259" key="7">
    <source>
        <dbReference type="Pfam" id="PF00892"/>
    </source>
</evidence>
<dbReference type="PANTHER" id="PTHR32322">
    <property type="entry name" value="INNER MEMBRANE TRANSPORTER"/>
    <property type="match status" value="1"/>
</dbReference>
<accession>A0A1I7B480</accession>
<proteinExistence type="inferred from homology"/>
<dbReference type="PANTHER" id="PTHR32322:SF2">
    <property type="entry name" value="EAMA DOMAIN-CONTAINING PROTEIN"/>
    <property type="match status" value="1"/>
</dbReference>
<dbReference type="InterPro" id="IPR037185">
    <property type="entry name" value="EmrE-like"/>
</dbReference>
<evidence type="ECO:0000256" key="2">
    <source>
        <dbReference type="ARBA" id="ARBA00007362"/>
    </source>
</evidence>
<evidence type="ECO:0000256" key="3">
    <source>
        <dbReference type="ARBA" id="ARBA00022692"/>
    </source>
</evidence>
<feature type="transmembrane region" description="Helical" evidence="6">
    <location>
        <begin position="75"/>
        <end position="94"/>
    </location>
</feature>
<dbReference type="Proteomes" id="UP000199165">
    <property type="component" value="Unassembled WGS sequence"/>
</dbReference>
<evidence type="ECO:0000256" key="1">
    <source>
        <dbReference type="ARBA" id="ARBA00004141"/>
    </source>
</evidence>
<dbReference type="SUPFAM" id="SSF103481">
    <property type="entry name" value="Multidrug resistance efflux transporter EmrE"/>
    <property type="match status" value="1"/>
</dbReference>
<dbReference type="InterPro" id="IPR000620">
    <property type="entry name" value="EamA_dom"/>
</dbReference>
<organism evidence="8 9">
    <name type="scientific">Actinopolyspora righensis</name>
    <dbReference type="NCBI Taxonomy" id="995060"/>
    <lineage>
        <taxon>Bacteria</taxon>
        <taxon>Bacillati</taxon>
        <taxon>Actinomycetota</taxon>
        <taxon>Actinomycetes</taxon>
        <taxon>Actinopolysporales</taxon>
        <taxon>Actinopolysporaceae</taxon>
        <taxon>Actinopolyspora</taxon>
        <taxon>Actinopolyspora alba group</taxon>
    </lineage>
</organism>
<evidence type="ECO:0000256" key="6">
    <source>
        <dbReference type="SAM" id="Phobius"/>
    </source>
</evidence>
<sequence length="210" mass="22247">MTRRIRQRHESVHAHLYLLVTMIFFGSAFTSSKVVVSELPHEVAAALRFGGGTLVLLVLLGTTRGDSGLDPAMSWGRFLRAGAVGLLVVALPVIPEVAWTEVSASTWVNIGCLALGPTAVAYLCYYRALRVVSPSTSTVMMFTVPVFGTTCSMLFLGETFTTPQLVGALIMLAGALLAVTQGWFRAGPEREVTTASGSAIGTEHAESEAG</sequence>
<dbReference type="RefSeq" id="WP_092979507.1">
    <property type="nucleotide sequence ID" value="NZ_FPAT01000009.1"/>
</dbReference>
<keyword evidence="9" id="KW-1185">Reference proteome</keyword>
<name>A0A1I7B480_9ACTN</name>
<evidence type="ECO:0000313" key="9">
    <source>
        <dbReference type="Proteomes" id="UP000199165"/>
    </source>
</evidence>
<feature type="domain" description="EamA" evidence="7">
    <location>
        <begin position="82"/>
        <end position="179"/>
    </location>
</feature>
<keyword evidence="5 6" id="KW-0472">Membrane</keyword>
<dbReference type="AlphaFoldDB" id="A0A1I7B480"/>
<evidence type="ECO:0000256" key="5">
    <source>
        <dbReference type="ARBA" id="ARBA00023136"/>
    </source>
</evidence>
<dbReference type="Pfam" id="PF00892">
    <property type="entry name" value="EamA"/>
    <property type="match status" value="1"/>
</dbReference>
<reference evidence="9" key="1">
    <citation type="submission" date="2016-10" db="EMBL/GenBank/DDBJ databases">
        <authorList>
            <person name="Varghese N."/>
            <person name="Submissions S."/>
        </authorList>
    </citation>
    <scope>NUCLEOTIDE SEQUENCE [LARGE SCALE GENOMIC DNA]</scope>
    <source>
        <strain evidence="9">DSM 45501</strain>
    </source>
</reference>
<keyword evidence="3 6" id="KW-0812">Transmembrane</keyword>
<dbReference type="InterPro" id="IPR050638">
    <property type="entry name" value="AA-Vitamin_Transporters"/>
</dbReference>
<feature type="transmembrane region" description="Helical" evidence="6">
    <location>
        <begin position="138"/>
        <end position="157"/>
    </location>
</feature>
<feature type="transmembrane region" description="Helical" evidence="6">
    <location>
        <begin position="163"/>
        <end position="184"/>
    </location>
</feature>